<name>A0A6M4A259_9BURK</name>
<dbReference type="Pfam" id="PF07228">
    <property type="entry name" value="SpoIIE"/>
    <property type="match status" value="1"/>
</dbReference>
<proteinExistence type="predicted"/>
<evidence type="ECO:0000313" key="4">
    <source>
        <dbReference type="Proteomes" id="UP000274350"/>
    </source>
</evidence>
<reference evidence="3 4" key="1">
    <citation type="journal article" date="2019" name="Int. J. Syst. Evol. Microbiol.">
        <title>Undibacterium piscinae sp. nov., isolated from Korean shiner intestine.</title>
        <authorList>
            <person name="Lee S.Y."/>
            <person name="Kang W."/>
            <person name="Kim P.S."/>
            <person name="Kim H.S."/>
            <person name="Sung H."/>
            <person name="Shin N.R."/>
            <person name="Whon T.W."/>
            <person name="Yun J.H."/>
            <person name="Lee J.Y."/>
            <person name="Lee J.Y."/>
            <person name="Jung M.J."/>
            <person name="Jeong Y.S."/>
            <person name="Tak E.J."/>
            <person name="Han J.E."/>
            <person name="Hyun D.W."/>
            <person name="Kang M.S."/>
            <person name="Lee K.E."/>
            <person name="Lee B.H."/>
            <person name="Bae J.W."/>
        </authorList>
    </citation>
    <scope>NUCLEOTIDE SEQUENCE [LARGE SCALE GENOMIC DNA]</scope>
    <source>
        <strain evidence="3 4">S11R28</strain>
    </source>
</reference>
<dbReference type="PANTHER" id="PTHR43156">
    <property type="entry name" value="STAGE II SPORULATION PROTEIN E-RELATED"/>
    <property type="match status" value="1"/>
</dbReference>
<dbReference type="Proteomes" id="UP000274350">
    <property type="component" value="Chromosome"/>
</dbReference>
<evidence type="ECO:0000313" key="3">
    <source>
        <dbReference type="EMBL" id="QJQ04890.1"/>
    </source>
</evidence>
<evidence type="ECO:0000259" key="2">
    <source>
        <dbReference type="Pfam" id="PF07228"/>
    </source>
</evidence>
<accession>A0A6M4A259</accession>
<gene>
    <name evidence="3" type="ORF">EJG51_002400</name>
</gene>
<protein>
    <submittedName>
        <fullName evidence="3">SpoIIE family protein phosphatase</fullName>
    </submittedName>
</protein>
<organism evidence="3 4">
    <name type="scientific">Undibacterium piscinae</name>
    <dbReference type="NCBI Taxonomy" id="2495591"/>
    <lineage>
        <taxon>Bacteria</taxon>
        <taxon>Pseudomonadati</taxon>
        <taxon>Pseudomonadota</taxon>
        <taxon>Betaproteobacteria</taxon>
        <taxon>Burkholderiales</taxon>
        <taxon>Oxalobacteraceae</taxon>
        <taxon>Undibacterium</taxon>
    </lineage>
</organism>
<sequence>METGHHIQRTLLFGDVPAGIEQALIATYTEPSQGIDGDFYAITRFSPDCFEILVGDVMGKGVPAALIGAAVKTTNQVLAELMHTNMLHKQLPPPADIINLLHRYLTPRLIELAPSPCWCSYRTRLAHTGAGHNTIQGQMKPY</sequence>
<keyword evidence="4" id="KW-1185">Reference proteome</keyword>
<keyword evidence="1" id="KW-0378">Hydrolase</keyword>
<dbReference type="PANTHER" id="PTHR43156:SF2">
    <property type="entry name" value="STAGE II SPORULATION PROTEIN E"/>
    <property type="match status" value="1"/>
</dbReference>
<feature type="domain" description="PPM-type phosphatase" evidence="2">
    <location>
        <begin position="48"/>
        <end position="119"/>
    </location>
</feature>
<dbReference type="InterPro" id="IPR052016">
    <property type="entry name" value="Bact_Sigma-Reg"/>
</dbReference>
<dbReference type="Gene3D" id="3.60.40.10">
    <property type="entry name" value="PPM-type phosphatase domain"/>
    <property type="match status" value="1"/>
</dbReference>
<dbReference type="InterPro" id="IPR036457">
    <property type="entry name" value="PPM-type-like_dom_sf"/>
</dbReference>
<dbReference type="AlphaFoldDB" id="A0A6M4A259"/>
<evidence type="ECO:0000256" key="1">
    <source>
        <dbReference type="ARBA" id="ARBA00022801"/>
    </source>
</evidence>
<dbReference type="InterPro" id="IPR001932">
    <property type="entry name" value="PPM-type_phosphatase-like_dom"/>
</dbReference>
<dbReference type="KEGG" id="upi:EJG51_002400"/>
<dbReference type="GO" id="GO:0016791">
    <property type="term" value="F:phosphatase activity"/>
    <property type="evidence" value="ECO:0007669"/>
    <property type="project" value="TreeGrafter"/>
</dbReference>
<dbReference type="EMBL" id="CP051152">
    <property type="protein sequence ID" value="QJQ04890.1"/>
    <property type="molecule type" value="Genomic_DNA"/>
</dbReference>